<reference evidence="4 5" key="1">
    <citation type="submission" date="2016-04" db="EMBL/GenBank/DDBJ databases">
        <authorList>
            <person name="Chen L."/>
            <person name="Zhuang W."/>
            <person name="Wang G."/>
        </authorList>
    </citation>
    <scope>NUCLEOTIDE SEQUENCE [LARGE SCALE GENOMIC DNA]</scope>
    <source>
        <strain evidence="5">GR20</strain>
    </source>
</reference>
<sequence>MNILGINFYYHDSTACIVSDGHLAIAIEEERLTRKKHSTDFPINAINKCMEVAGLTPADIDYVAVSVDPTLCMGKKLFYGVRHLRRSRQFIWQELMMNLLWKRKRFFNWYETFFKEAHKPPVYYIPHHLSHVVGTFLISHYQSAALLSVDGSGEWATTFMGKAKDCSYTCYRQDYFPMSLGAVYEAATQFCGFIPNYDEGKTMGLAPLGNPQKYYDIVSKLFWINDDLSIGVDLSYFRYQYYSAVRYSSKFVEVFGAPRNKDKRAKFEQHHLDVAAAFQLHLEECMLKLARGLHQKTGEDYLVISGGVALNSVANGRIVRESGFIDIYLMPAAGDNGTAIGAAYYLYNCILKSKRGFVHTDPYVGPRYSNKDIETVISSCKLSATYFANIEEKTAEILHEGKIVGWYQGGMEIGPRSLGNRSILANPTLKYMKDKVNAEVKHREAFRPFAPSCPMEDVSKYFEQHVADPFMLKVCNVLPDKRDLVPAITHVDGTARLQTIHSDTNIRFHTLLKEFEKLSGVPVLLNTSFNVMGEPIVESPYDAIRCFFTTGLDYLVLGNYIIEKTWNKENDKSKGSTSTTLSNLVG</sequence>
<dbReference type="Gene3D" id="3.30.420.40">
    <property type="match status" value="2"/>
</dbReference>
<organism evidence="4 5">
    <name type="scientific">Niastella koreensis</name>
    <dbReference type="NCBI Taxonomy" id="354356"/>
    <lineage>
        <taxon>Bacteria</taxon>
        <taxon>Pseudomonadati</taxon>
        <taxon>Bacteroidota</taxon>
        <taxon>Chitinophagia</taxon>
        <taxon>Chitinophagales</taxon>
        <taxon>Chitinophagaceae</taxon>
        <taxon>Niastella</taxon>
    </lineage>
</organism>
<dbReference type="InterPro" id="IPR031730">
    <property type="entry name" value="Carbam_trans_C"/>
</dbReference>
<dbReference type="PANTHER" id="PTHR34847">
    <property type="entry name" value="NODULATION PROTEIN U"/>
    <property type="match status" value="1"/>
</dbReference>
<proteinExistence type="inferred from homology"/>
<dbReference type="SUPFAM" id="SSF53067">
    <property type="entry name" value="Actin-like ATPase domain"/>
    <property type="match status" value="1"/>
</dbReference>
<dbReference type="RefSeq" id="WP_014219570.1">
    <property type="nucleotide sequence ID" value="NZ_LWBO01000009.1"/>
</dbReference>
<dbReference type="PANTHER" id="PTHR34847:SF1">
    <property type="entry name" value="NODULATION PROTEIN U"/>
    <property type="match status" value="1"/>
</dbReference>
<evidence type="ECO:0000313" key="4">
    <source>
        <dbReference type="EMBL" id="OQP49926.1"/>
    </source>
</evidence>
<comment type="similarity">
    <text evidence="1">Belongs to the NodU/CmcH family.</text>
</comment>
<dbReference type="InterPro" id="IPR038152">
    <property type="entry name" value="Carbam_trans_C_sf"/>
</dbReference>
<feature type="domain" description="Carbamoyltransferase C-terminal" evidence="3">
    <location>
        <begin position="395"/>
        <end position="564"/>
    </location>
</feature>
<dbReference type="InterPro" id="IPR043129">
    <property type="entry name" value="ATPase_NBD"/>
</dbReference>
<name>A0ABX3P058_9BACT</name>
<dbReference type="EMBL" id="LWBO01000009">
    <property type="protein sequence ID" value="OQP49926.1"/>
    <property type="molecule type" value="Genomic_DNA"/>
</dbReference>
<feature type="domain" description="Carbamoyltransferase" evidence="2">
    <location>
        <begin position="3"/>
        <end position="343"/>
    </location>
</feature>
<dbReference type="Pfam" id="PF16861">
    <property type="entry name" value="Carbam_trans_C"/>
    <property type="match status" value="1"/>
</dbReference>
<evidence type="ECO:0000259" key="3">
    <source>
        <dbReference type="Pfam" id="PF16861"/>
    </source>
</evidence>
<gene>
    <name evidence="4" type="ORF">A4D02_27900</name>
</gene>
<dbReference type="Proteomes" id="UP000192277">
    <property type="component" value="Unassembled WGS sequence"/>
</dbReference>
<dbReference type="InterPro" id="IPR051338">
    <property type="entry name" value="NodU/CmcH_Carbamoyltrnsfr"/>
</dbReference>
<keyword evidence="5" id="KW-1185">Reference proteome</keyword>
<dbReference type="Pfam" id="PF02543">
    <property type="entry name" value="Carbam_trans_N"/>
    <property type="match status" value="1"/>
</dbReference>
<dbReference type="Gene3D" id="3.90.870.20">
    <property type="entry name" value="Carbamoyltransferase, C-terminal domain"/>
    <property type="match status" value="1"/>
</dbReference>
<dbReference type="InterPro" id="IPR003696">
    <property type="entry name" value="Carbtransf_dom"/>
</dbReference>
<evidence type="ECO:0000256" key="1">
    <source>
        <dbReference type="ARBA" id="ARBA00006129"/>
    </source>
</evidence>
<dbReference type="CDD" id="cd24098">
    <property type="entry name" value="ASKHA_NBD_TobZ_N"/>
    <property type="match status" value="1"/>
</dbReference>
<evidence type="ECO:0000259" key="2">
    <source>
        <dbReference type="Pfam" id="PF02543"/>
    </source>
</evidence>
<evidence type="ECO:0000313" key="5">
    <source>
        <dbReference type="Proteomes" id="UP000192277"/>
    </source>
</evidence>
<accession>A0ABX3P058</accession>
<comment type="caution">
    <text evidence="4">The sequence shown here is derived from an EMBL/GenBank/DDBJ whole genome shotgun (WGS) entry which is preliminary data.</text>
</comment>
<protein>
    <submittedName>
        <fullName evidence="4">Carbamoyltransferase</fullName>
    </submittedName>
</protein>